<dbReference type="EMBL" id="CP021425">
    <property type="protein sequence ID" value="ARU54614.1"/>
    <property type="molecule type" value="Genomic_DNA"/>
</dbReference>
<reference evidence="1 2" key="1">
    <citation type="submission" date="2017-05" db="EMBL/GenBank/DDBJ databases">
        <title>Genomic insights into alkan degradation activity of Oleiphilus messinensis.</title>
        <authorList>
            <person name="Kozyavkin S.A."/>
            <person name="Slesarev A.I."/>
            <person name="Golyshin P.N."/>
            <person name="Korzhenkov A."/>
            <person name="Golyshina O.N."/>
            <person name="Toshchakov S.V."/>
        </authorList>
    </citation>
    <scope>NUCLEOTIDE SEQUENCE [LARGE SCALE GENOMIC DNA]</scope>
    <source>
        <strain evidence="1 2">ME102</strain>
    </source>
</reference>
<name>A0A1Y0I594_9GAMM</name>
<protein>
    <submittedName>
        <fullName evidence="1">Uncharacterized protein</fullName>
    </submittedName>
</protein>
<evidence type="ECO:0000313" key="1">
    <source>
        <dbReference type="EMBL" id="ARU54614.1"/>
    </source>
</evidence>
<organism evidence="1 2">
    <name type="scientific">Oleiphilus messinensis</name>
    <dbReference type="NCBI Taxonomy" id="141451"/>
    <lineage>
        <taxon>Bacteria</taxon>
        <taxon>Pseudomonadati</taxon>
        <taxon>Pseudomonadota</taxon>
        <taxon>Gammaproteobacteria</taxon>
        <taxon>Oceanospirillales</taxon>
        <taxon>Oleiphilaceae</taxon>
        <taxon>Oleiphilus</taxon>
    </lineage>
</organism>
<dbReference type="OrthoDB" id="7067719at2"/>
<proteinExistence type="predicted"/>
<accession>A0A1Y0I594</accession>
<keyword evidence="2" id="KW-1185">Reference proteome</keyword>
<evidence type="ECO:0000313" key="2">
    <source>
        <dbReference type="Proteomes" id="UP000196027"/>
    </source>
</evidence>
<dbReference type="Proteomes" id="UP000196027">
    <property type="component" value="Chromosome"/>
</dbReference>
<dbReference type="KEGG" id="ome:OLMES_0511"/>
<dbReference type="RefSeq" id="WP_087459793.1">
    <property type="nucleotide sequence ID" value="NZ_CP021425.1"/>
</dbReference>
<sequence>MNWKFIAPLFIVLGFHVYVSLDSGSSPLTWNAVILLFYPFLYNAWRDAANIKLTTKGIEIEKLRTKIDATIKKTIAESKIDSKSIDELFESVEINDWLTLVLARMLLRKGLLYLIPLDHEIRKLDTPSISQLIAVCDEHQLISKADLEGIEKLRDITFYAEWWSGTVPSQGDWRWAIENCRVIVMMIFDKHKIV</sequence>
<dbReference type="AlphaFoldDB" id="A0A1Y0I594"/>
<gene>
    <name evidence="1" type="ORF">OLMES_0511</name>
</gene>